<feature type="signal peptide" evidence="2">
    <location>
        <begin position="1"/>
        <end position="16"/>
    </location>
</feature>
<dbReference type="Proteomes" id="UP001147760">
    <property type="component" value="Unassembled WGS sequence"/>
</dbReference>
<dbReference type="OrthoDB" id="4356494at2759"/>
<gene>
    <name evidence="3" type="ORF">N7530_007343</name>
</gene>
<keyword evidence="2" id="KW-0732">Signal</keyword>
<comment type="caution">
    <text evidence="3">The sequence shown here is derived from an EMBL/GenBank/DDBJ whole genome shotgun (WGS) entry which is preliminary data.</text>
</comment>
<keyword evidence="1" id="KW-1133">Transmembrane helix</keyword>
<evidence type="ECO:0000313" key="4">
    <source>
        <dbReference type="Proteomes" id="UP001147760"/>
    </source>
</evidence>
<evidence type="ECO:0000256" key="2">
    <source>
        <dbReference type="SAM" id="SignalP"/>
    </source>
</evidence>
<feature type="transmembrane region" description="Helical" evidence="1">
    <location>
        <begin position="40"/>
        <end position="58"/>
    </location>
</feature>
<keyword evidence="1" id="KW-0472">Membrane</keyword>
<reference evidence="3" key="1">
    <citation type="submission" date="2022-12" db="EMBL/GenBank/DDBJ databases">
        <authorList>
            <person name="Petersen C."/>
        </authorList>
    </citation>
    <scope>NUCLEOTIDE SEQUENCE</scope>
    <source>
        <strain evidence="3">IBT 17660</strain>
    </source>
</reference>
<dbReference type="AlphaFoldDB" id="A0A9X0BJU7"/>
<sequence length="80" mass="8845">MSVLHILGQIFALAFAAQSIEISLDSTSKAVSTLDLMPLTSILIAILGAVHLDTIYVLEPMYNFFSISCFLIGNRNDRLW</sequence>
<dbReference type="EMBL" id="JAPWDO010000005">
    <property type="protein sequence ID" value="KAJ5469986.1"/>
    <property type="molecule type" value="Genomic_DNA"/>
</dbReference>
<reference evidence="3" key="2">
    <citation type="journal article" date="2023" name="IMA Fungus">
        <title>Comparative genomic study of the Penicillium genus elucidates a diverse pangenome and 15 lateral gene transfer events.</title>
        <authorList>
            <person name="Petersen C."/>
            <person name="Sorensen T."/>
            <person name="Nielsen M.R."/>
            <person name="Sondergaard T.E."/>
            <person name="Sorensen J.L."/>
            <person name="Fitzpatrick D.A."/>
            <person name="Frisvad J.C."/>
            <person name="Nielsen K.L."/>
        </authorList>
    </citation>
    <scope>NUCLEOTIDE SEQUENCE</scope>
    <source>
        <strain evidence="3">IBT 17660</strain>
    </source>
</reference>
<feature type="chain" id="PRO_5040932310" evidence="2">
    <location>
        <begin position="17"/>
        <end position="80"/>
    </location>
</feature>
<keyword evidence="1" id="KW-0812">Transmembrane</keyword>
<name>A0A9X0BJU7_9EURO</name>
<evidence type="ECO:0000256" key="1">
    <source>
        <dbReference type="SAM" id="Phobius"/>
    </source>
</evidence>
<proteinExistence type="predicted"/>
<organism evidence="3 4">
    <name type="scientific">Penicillium desertorum</name>
    <dbReference type="NCBI Taxonomy" id="1303715"/>
    <lineage>
        <taxon>Eukaryota</taxon>
        <taxon>Fungi</taxon>
        <taxon>Dikarya</taxon>
        <taxon>Ascomycota</taxon>
        <taxon>Pezizomycotina</taxon>
        <taxon>Eurotiomycetes</taxon>
        <taxon>Eurotiomycetidae</taxon>
        <taxon>Eurotiales</taxon>
        <taxon>Aspergillaceae</taxon>
        <taxon>Penicillium</taxon>
    </lineage>
</organism>
<accession>A0A9X0BJU7</accession>
<evidence type="ECO:0000313" key="3">
    <source>
        <dbReference type="EMBL" id="KAJ5469986.1"/>
    </source>
</evidence>
<keyword evidence="4" id="KW-1185">Reference proteome</keyword>
<protein>
    <submittedName>
        <fullName evidence="3">Uncharacterized protein</fullName>
    </submittedName>
</protein>